<dbReference type="EMBL" id="MTEI01000004">
    <property type="protein sequence ID" value="OQW88489.1"/>
    <property type="molecule type" value="Genomic_DNA"/>
</dbReference>
<comment type="caution">
    <text evidence="2">The sequence shown here is derived from an EMBL/GenBank/DDBJ whole genome shotgun (WGS) entry which is preliminary data.</text>
</comment>
<dbReference type="Gene3D" id="3.40.1260.10">
    <property type="entry name" value="DsrEFH-like"/>
    <property type="match status" value="1"/>
</dbReference>
<keyword evidence="1" id="KW-0732">Signal</keyword>
<accession>A0A1W9KVA7</accession>
<feature type="signal peptide" evidence="1">
    <location>
        <begin position="1"/>
        <end position="18"/>
    </location>
</feature>
<dbReference type="AlphaFoldDB" id="A0A1W9KVA7"/>
<proteinExistence type="predicted"/>
<dbReference type="SUPFAM" id="SSF75169">
    <property type="entry name" value="DsrEFH-like"/>
    <property type="match status" value="1"/>
</dbReference>
<sequence>MTGLAGLAAATASLNAPAAPSPAGQSTGAAADDIATLNRIVYQLNKADPEYQEEIFNSISALLGKFVDDISIVVVVWGPGIHVLAKNPKRPVSKLFQQRVRSMAESYGVKFIACENTMRTIGWSASDMQEFAEVEDFGASAIMRLQRQGYAYLAW</sequence>
<gene>
    <name evidence="2" type="ORF">BWK72_08205</name>
</gene>
<evidence type="ECO:0000313" key="3">
    <source>
        <dbReference type="Proteomes" id="UP000192505"/>
    </source>
</evidence>
<dbReference type="Pfam" id="PF02635">
    <property type="entry name" value="DsrE"/>
    <property type="match status" value="1"/>
</dbReference>
<dbReference type="PANTHER" id="PTHR37691:SF1">
    <property type="entry name" value="BLR3518 PROTEIN"/>
    <property type="match status" value="1"/>
</dbReference>
<evidence type="ECO:0000313" key="2">
    <source>
        <dbReference type="EMBL" id="OQW88489.1"/>
    </source>
</evidence>
<dbReference type="InterPro" id="IPR027396">
    <property type="entry name" value="DsrEFH-like"/>
</dbReference>
<evidence type="ECO:0000256" key="1">
    <source>
        <dbReference type="SAM" id="SignalP"/>
    </source>
</evidence>
<name>A0A1W9KVA7_9BURK</name>
<organism evidence="2 3">
    <name type="scientific">Rhodoferax ferrireducens</name>
    <dbReference type="NCBI Taxonomy" id="192843"/>
    <lineage>
        <taxon>Bacteria</taxon>
        <taxon>Pseudomonadati</taxon>
        <taxon>Pseudomonadota</taxon>
        <taxon>Betaproteobacteria</taxon>
        <taxon>Burkholderiales</taxon>
        <taxon>Comamonadaceae</taxon>
        <taxon>Rhodoferax</taxon>
    </lineage>
</organism>
<dbReference type="Proteomes" id="UP000192505">
    <property type="component" value="Unassembled WGS sequence"/>
</dbReference>
<dbReference type="InterPro" id="IPR003787">
    <property type="entry name" value="Sulphur_relay_DsrE/F-like"/>
</dbReference>
<reference evidence="2 3" key="1">
    <citation type="submission" date="2017-01" db="EMBL/GenBank/DDBJ databases">
        <title>Novel large sulfur bacteria in the metagenomes of groundwater-fed chemosynthetic microbial mats in the Lake Huron basin.</title>
        <authorList>
            <person name="Sharrar A.M."/>
            <person name="Flood B.E."/>
            <person name="Bailey J.V."/>
            <person name="Jones D.S."/>
            <person name="Biddanda B."/>
            <person name="Ruberg S.A."/>
            <person name="Marcus D.N."/>
            <person name="Dick G.J."/>
        </authorList>
    </citation>
    <scope>NUCLEOTIDE SEQUENCE [LARGE SCALE GENOMIC DNA]</scope>
    <source>
        <strain evidence="2">A7</strain>
    </source>
</reference>
<dbReference type="PANTHER" id="PTHR37691">
    <property type="entry name" value="BLR3518 PROTEIN"/>
    <property type="match status" value="1"/>
</dbReference>
<feature type="chain" id="PRO_5012032200" evidence="1">
    <location>
        <begin position="19"/>
        <end position="155"/>
    </location>
</feature>
<protein>
    <submittedName>
        <fullName evidence="2">Uncharacterized protein</fullName>
    </submittedName>
</protein>